<dbReference type="GO" id="GO:0006352">
    <property type="term" value="P:DNA-templated transcription initiation"/>
    <property type="evidence" value="ECO:0007669"/>
    <property type="project" value="InterPro"/>
</dbReference>
<dbReference type="InterPro" id="IPR007627">
    <property type="entry name" value="RNA_pol_sigma70_r2"/>
</dbReference>
<evidence type="ECO:0000259" key="5">
    <source>
        <dbReference type="Pfam" id="PF04542"/>
    </source>
</evidence>
<dbReference type="GO" id="GO:0016987">
    <property type="term" value="F:sigma factor activity"/>
    <property type="evidence" value="ECO:0007669"/>
    <property type="project" value="UniProtKB-KW"/>
</dbReference>
<comment type="similarity">
    <text evidence="1">Belongs to the sigma-70 factor family. ECF subfamily.</text>
</comment>
<accession>A0A1A8TD13</accession>
<dbReference type="Pfam" id="PF08281">
    <property type="entry name" value="Sigma70_r4_2"/>
    <property type="match status" value="1"/>
</dbReference>
<dbReference type="InterPro" id="IPR039425">
    <property type="entry name" value="RNA_pol_sigma-70-like"/>
</dbReference>
<dbReference type="Gene3D" id="1.10.1740.10">
    <property type="match status" value="1"/>
</dbReference>
<name>A0A1A8TD13_9GAMM</name>
<sequence length="173" mass="19925">MQNAFSSHFASFYRQHHAWLNRFIARRLACEATAADLTQDSFIRLIARQDNLQTIESPRAYLTTIAKSLLANHWRRQDIEQAYLEALQAQPEPYAASAEEQYEVIETLCRLDAMLQGLPLKARQAFLMSRLQNVRYQDIASELEVSERMVKKYIAQALLQCAKAEREMDDAAA</sequence>
<dbReference type="Gene3D" id="1.10.10.10">
    <property type="entry name" value="Winged helix-like DNA-binding domain superfamily/Winged helix DNA-binding domain"/>
    <property type="match status" value="1"/>
</dbReference>
<dbReference type="GO" id="GO:0003677">
    <property type="term" value="F:DNA binding"/>
    <property type="evidence" value="ECO:0007669"/>
    <property type="project" value="InterPro"/>
</dbReference>
<keyword evidence="4" id="KW-0804">Transcription</keyword>
<feature type="domain" description="RNA polymerase sigma-70 region 2" evidence="5">
    <location>
        <begin position="12"/>
        <end position="78"/>
    </location>
</feature>
<evidence type="ECO:0000256" key="4">
    <source>
        <dbReference type="ARBA" id="ARBA00023163"/>
    </source>
</evidence>
<dbReference type="Pfam" id="PF04542">
    <property type="entry name" value="Sigma70_r2"/>
    <property type="match status" value="1"/>
</dbReference>
<dbReference type="EMBL" id="FLOC01000009">
    <property type="protein sequence ID" value="SBS30992.1"/>
    <property type="molecule type" value="Genomic_DNA"/>
</dbReference>
<gene>
    <name evidence="7" type="primary">fecI</name>
    <name evidence="7" type="ORF">MAQ5080_01823</name>
</gene>
<evidence type="ECO:0000256" key="1">
    <source>
        <dbReference type="ARBA" id="ARBA00010641"/>
    </source>
</evidence>
<keyword evidence="2" id="KW-0805">Transcription regulation</keyword>
<dbReference type="AlphaFoldDB" id="A0A1A8TD13"/>
<feature type="domain" description="RNA polymerase sigma factor 70 region 4 type 2" evidence="6">
    <location>
        <begin position="111"/>
        <end position="161"/>
    </location>
</feature>
<reference evidence="7 8" key="1">
    <citation type="submission" date="2016-06" db="EMBL/GenBank/DDBJ databases">
        <authorList>
            <person name="Kjaerup R.B."/>
            <person name="Dalgaard T.S."/>
            <person name="Juul-Madsen H.R."/>
        </authorList>
    </citation>
    <scope>NUCLEOTIDE SEQUENCE [LARGE SCALE GENOMIC DNA]</scope>
    <source>
        <strain evidence="7 8">CECT 5080</strain>
    </source>
</reference>
<dbReference type="InterPro" id="IPR013324">
    <property type="entry name" value="RNA_pol_sigma_r3/r4-like"/>
</dbReference>
<dbReference type="NCBIfam" id="TIGR02937">
    <property type="entry name" value="sigma70-ECF"/>
    <property type="match status" value="1"/>
</dbReference>
<evidence type="ECO:0000259" key="6">
    <source>
        <dbReference type="Pfam" id="PF08281"/>
    </source>
</evidence>
<dbReference type="SUPFAM" id="SSF88946">
    <property type="entry name" value="Sigma2 domain of RNA polymerase sigma factors"/>
    <property type="match status" value="1"/>
</dbReference>
<proteinExistence type="inferred from homology"/>
<protein>
    <submittedName>
        <fullName evidence="7">Putative RNA polymerase sigma factor FecI</fullName>
    </submittedName>
</protein>
<dbReference type="InterPro" id="IPR036388">
    <property type="entry name" value="WH-like_DNA-bd_sf"/>
</dbReference>
<dbReference type="RefSeq" id="WP_067205820.1">
    <property type="nucleotide sequence ID" value="NZ_FLOC01000009.1"/>
</dbReference>
<keyword evidence="8" id="KW-1185">Reference proteome</keyword>
<dbReference type="InterPro" id="IPR013325">
    <property type="entry name" value="RNA_pol_sigma_r2"/>
</dbReference>
<dbReference type="Proteomes" id="UP000092627">
    <property type="component" value="Unassembled WGS sequence"/>
</dbReference>
<dbReference type="InterPro" id="IPR013249">
    <property type="entry name" value="RNA_pol_sigma70_r4_t2"/>
</dbReference>
<dbReference type="PANTHER" id="PTHR43133:SF63">
    <property type="entry name" value="RNA POLYMERASE SIGMA FACTOR FECI-RELATED"/>
    <property type="match status" value="1"/>
</dbReference>
<dbReference type="SUPFAM" id="SSF88659">
    <property type="entry name" value="Sigma3 and sigma4 domains of RNA polymerase sigma factors"/>
    <property type="match status" value="1"/>
</dbReference>
<dbReference type="STRING" id="295068.MAQ5080_01823"/>
<dbReference type="PANTHER" id="PTHR43133">
    <property type="entry name" value="RNA POLYMERASE ECF-TYPE SIGMA FACTO"/>
    <property type="match status" value="1"/>
</dbReference>
<evidence type="ECO:0000313" key="8">
    <source>
        <dbReference type="Proteomes" id="UP000092627"/>
    </source>
</evidence>
<organism evidence="7 8">
    <name type="scientific">Marinomonas aquimarina</name>
    <dbReference type="NCBI Taxonomy" id="295068"/>
    <lineage>
        <taxon>Bacteria</taxon>
        <taxon>Pseudomonadati</taxon>
        <taxon>Pseudomonadota</taxon>
        <taxon>Gammaproteobacteria</taxon>
        <taxon>Oceanospirillales</taxon>
        <taxon>Oceanospirillaceae</taxon>
        <taxon>Marinomonas</taxon>
    </lineage>
</organism>
<evidence type="ECO:0000313" key="7">
    <source>
        <dbReference type="EMBL" id="SBS30992.1"/>
    </source>
</evidence>
<dbReference type="OrthoDB" id="9797134at2"/>
<keyword evidence="3" id="KW-0731">Sigma factor</keyword>
<dbReference type="InterPro" id="IPR014284">
    <property type="entry name" value="RNA_pol_sigma-70_dom"/>
</dbReference>
<evidence type="ECO:0000256" key="3">
    <source>
        <dbReference type="ARBA" id="ARBA00023082"/>
    </source>
</evidence>
<evidence type="ECO:0000256" key="2">
    <source>
        <dbReference type="ARBA" id="ARBA00023015"/>
    </source>
</evidence>